<sequence length="120" mass="14010">MISEMSICGRQILQILELNAYYRKKAYQFQYKVETEGVMKSKDGYQTIVKLNVSEQHKGIINTLSSQENLIKIIIRSRVGIQKFLEPLNQEIQKFQDQQATVVPKIRIDHLNDQQNELIS</sequence>
<dbReference type="EMBL" id="CT868056">
    <property type="protein sequence ID" value="CAK67997.1"/>
    <property type="molecule type" value="Genomic_DNA"/>
</dbReference>
<dbReference type="GeneID" id="5021179"/>
<accession>A0CB30</accession>
<dbReference type="RefSeq" id="XP_001435394.1">
    <property type="nucleotide sequence ID" value="XM_001435357.1"/>
</dbReference>
<dbReference type="KEGG" id="ptm:GSPATT00036780001"/>
<gene>
    <name evidence="1" type="ORF">GSPATT00036780001</name>
</gene>
<keyword evidence="2" id="KW-1185">Reference proteome</keyword>
<dbReference type="InParanoid" id="A0CB30"/>
<name>A0CB30_PARTE</name>
<dbReference type="AlphaFoldDB" id="A0CB30"/>
<evidence type="ECO:0000313" key="1">
    <source>
        <dbReference type="EMBL" id="CAK67997.1"/>
    </source>
</evidence>
<protein>
    <submittedName>
        <fullName evidence="1">Uncharacterized protein</fullName>
    </submittedName>
</protein>
<organism evidence="1 2">
    <name type="scientific">Paramecium tetraurelia</name>
    <dbReference type="NCBI Taxonomy" id="5888"/>
    <lineage>
        <taxon>Eukaryota</taxon>
        <taxon>Sar</taxon>
        <taxon>Alveolata</taxon>
        <taxon>Ciliophora</taxon>
        <taxon>Intramacronucleata</taxon>
        <taxon>Oligohymenophorea</taxon>
        <taxon>Peniculida</taxon>
        <taxon>Parameciidae</taxon>
        <taxon>Paramecium</taxon>
    </lineage>
</organism>
<dbReference type="HOGENOM" id="CLU_2054234_0_0_1"/>
<proteinExistence type="predicted"/>
<evidence type="ECO:0000313" key="2">
    <source>
        <dbReference type="Proteomes" id="UP000000600"/>
    </source>
</evidence>
<reference evidence="1 2" key="1">
    <citation type="journal article" date="2006" name="Nature">
        <title>Global trends of whole-genome duplications revealed by the ciliate Paramecium tetraurelia.</title>
        <authorList>
            <consortium name="Genoscope"/>
            <person name="Aury J.-M."/>
            <person name="Jaillon O."/>
            <person name="Duret L."/>
            <person name="Noel B."/>
            <person name="Jubin C."/>
            <person name="Porcel B.M."/>
            <person name="Segurens B."/>
            <person name="Daubin V."/>
            <person name="Anthouard V."/>
            <person name="Aiach N."/>
            <person name="Arnaiz O."/>
            <person name="Billaut A."/>
            <person name="Beisson J."/>
            <person name="Blanc I."/>
            <person name="Bouhouche K."/>
            <person name="Camara F."/>
            <person name="Duharcourt S."/>
            <person name="Guigo R."/>
            <person name="Gogendeau D."/>
            <person name="Katinka M."/>
            <person name="Keller A.-M."/>
            <person name="Kissmehl R."/>
            <person name="Klotz C."/>
            <person name="Koll F."/>
            <person name="Le Moue A."/>
            <person name="Lepere C."/>
            <person name="Malinsky S."/>
            <person name="Nowacki M."/>
            <person name="Nowak J.K."/>
            <person name="Plattner H."/>
            <person name="Poulain J."/>
            <person name="Ruiz F."/>
            <person name="Serrano V."/>
            <person name="Zagulski M."/>
            <person name="Dessen P."/>
            <person name="Betermier M."/>
            <person name="Weissenbach J."/>
            <person name="Scarpelli C."/>
            <person name="Schachter V."/>
            <person name="Sperling L."/>
            <person name="Meyer E."/>
            <person name="Cohen J."/>
            <person name="Wincker P."/>
        </authorList>
    </citation>
    <scope>NUCLEOTIDE SEQUENCE [LARGE SCALE GENOMIC DNA]</scope>
    <source>
        <strain evidence="1 2">Stock d4-2</strain>
    </source>
</reference>
<dbReference type="Proteomes" id="UP000000600">
    <property type="component" value="Unassembled WGS sequence"/>
</dbReference>